<dbReference type="GO" id="GO:0031848">
    <property type="term" value="P:protection from non-homologous end joining at telomere"/>
    <property type="evidence" value="ECO:0007669"/>
    <property type="project" value="TreeGrafter"/>
</dbReference>
<feature type="domain" description="Myb-like" evidence="10">
    <location>
        <begin position="183"/>
        <end position="237"/>
    </location>
</feature>
<dbReference type="GO" id="GO:0070187">
    <property type="term" value="C:shelterin complex"/>
    <property type="evidence" value="ECO:0007669"/>
    <property type="project" value="TreeGrafter"/>
</dbReference>
<keyword evidence="12" id="KW-1185">Reference proteome</keyword>
<evidence type="ECO:0000259" key="10">
    <source>
        <dbReference type="SMART" id="SM00717"/>
    </source>
</evidence>
<dbReference type="SUPFAM" id="SSF46689">
    <property type="entry name" value="Homeodomain-like"/>
    <property type="match status" value="2"/>
</dbReference>
<comment type="similarity">
    <text evidence="1 8">Belongs to the RAP1 family.</text>
</comment>
<dbReference type="RefSeq" id="XP_018984434.1">
    <property type="nucleotide sequence ID" value="XM_019131022.1"/>
</dbReference>
<feature type="region of interest" description="Disordered" evidence="9">
    <location>
        <begin position="691"/>
        <end position="713"/>
    </location>
</feature>
<dbReference type="InterPro" id="IPR038104">
    <property type="entry name" value="Rap1_C_sf"/>
</dbReference>
<dbReference type="SMART" id="SM00717">
    <property type="entry name" value="SANT"/>
    <property type="match status" value="1"/>
</dbReference>
<proteinExistence type="inferred from homology"/>
<protein>
    <recommendedName>
        <fullName evidence="8">DNA-binding protein RAP1</fullName>
    </recommendedName>
</protein>
<dbReference type="Gene3D" id="1.10.10.2170">
    <property type="match status" value="1"/>
</dbReference>
<feature type="region of interest" description="Disordered" evidence="9">
    <location>
        <begin position="147"/>
        <end position="170"/>
    </location>
</feature>
<dbReference type="OrthoDB" id="435460at2759"/>
<feature type="compositionally biased region" description="Polar residues" evidence="9">
    <location>
        <begin position="157"/>
        <end position="170"/>
    </location>
</feature>
<evidence type="ECO:0000313" key="12">
    <source>
        <dbReference type="Proteomes" id="UP000094336"/>
    </source>
</evidence>
<dbReference type="InterPro" id="IPR009057">
    <property type="entry name" value="Homeodomain-like_sf"/>
</dbReference>
<dbReference type="GO" id="GO:0042162">
    <property type="term" value="F:telomeric DNA binding"/>
    <property type="evidence" value="ECO:0007669"/>
    <property type="project" value="TreeGrafter"/>
</dbReference>
<dbReference type="InterPro" id="IPR001005">
    <property type="entry name" value="SANT/Myb"/>
</dbReference>
<evidence type="ECO:0000256" key="4">
    <source>
        <dbReference type="ARBA" id="ARBA00023015"/>
    </source>
</evidence>
<comment type="subunit">
    <text evidence="8">Homodimer.</text>
</comment>
<dbReference type="Pfam" id="PF11626">
    <property type="entry name" value="Rap1_C"/>
    <property type="match status" value="1"/>
</dbReference>
<feature type="compositionally biased region" description="Polar residues" evidence="9">
    <location>
        <begin position="745"/>
        <end position="761"/>
    </location>
</feature>
<name>A0A1E3QN20_9ASCO</name>
<keyword evidence="7 8" id="KW-0539">Nucleus</keyword>
<evidence type="ECO:0000256" key="9">
    <source>
        <dbReference type="SAM" id="MobiDB-lite"/>
    </source>
</evidence>
<dbReference type="InterPro" id="IPR021661">
    <property type="entry name" value="Rap1_C"/>
</dbReference>
<keyword evidence="2 8" id="KW-0158">Chromosome</keyword>
<dbReference type="Proteomes" id="UP000094336">
    <property type="component" value="Unassembled WGS sequence"/>
</dbReference>
<organism evidence="11 12">
    <name type="scientific">Babjeviella inositovora NRRL Y-12698</name>
    <dbReference type="NCBI Taxonomy" id="984486"/>
    <lineage>
        <taxon>Eukaryota</taxon>
        <taxon>Fungi</taxon>
        <taxon>Dikarya</taxon>
        <taxon>Ascomycota</taxon>
        <taxon>Saccharomycotina</taxon>
        <taxon>Pichiomycetes</taxon>
        <taxon>Serinales incertae sedis</taxon>
        <taxon>Babjeviella</taxon>
    </lineage>
</organism>
<dbReference type="AlphaFoldDB" id="A0A1E3QN20"/>
<gene>
    <name evidence="11" type="ORF">BABINDRAFT_176679</name>
</gene>
<keyword evidence="3 8" id="KW-0779">Telomere</keyword>
<keyword evidence="4" id="KW-0805">Transcription regulation</keyword>
<dbReference type="STRING" id="984486.A0A1E3QN20"/>
<dbReference type="Gene3D" id="1.10.10.60">
    <property type="entry name" value="Homeodomain-like"/>
    <property type="match status" value="2"/>
</dbReference>
<evidence type="ECO:0000256" key="1">
    <source>
        <dbReference type="ARBA" id="ARBA00010467"/>
    </source>
</evidence>
<dbReference type="InterPro" id="IPR015280">
    <property type="entry name" value="Rap1_DNA-bd"/>
</dbReference>
<reference evidence="12" key="1">
    <citation type="submission" date="2016-05" db="EMBL/GenBank/DDBJ databases">
        <title>Comparative genomics of biotechnologically important yeasts.</title>
        <authorList>
            <consortium name="DOE Joint Genome Institute"/>
            <person name="Riley R."/>
            <person name="Haridas S."/>
            <person name="Wolfe K.H."/>
            <person name="Lopes M.R."/>
            <person name="Hittinger C.T."/>
            <person name="Goker M."/>
            <person name="Salamov A."/>
            <person name="Wisecaver J."/>
            <person name="Long T.M."/>
            <person name="Aerts A.L."/>
            <person name="Barry K."/>
            <person name="Choi C."/>
            <person name="Clum A."/>
            <person name="Coughlan A.Y."/>
            <person name="Deshpande S."/>
            <person name="Douglass A.P."/>
            <person name="Hanson S.J."/>
            <person name="Klenk H.-P."/>
            <person name="Labutti K."/>
            <person name="Lapidus A."/>
            <person name="Lindquist E."/>
            <person name="Lipzen A."/>
            <person name="Meier-Kolthoff J.P."/>
            <person name="Ohm R.A."/>
            <person name="Otillar R.P."/>
            <person name="Pangilinan J."/>
            <person name="Peng Y."/>
            <person name="Rokas A."/>
            <person name="Rosa C.A."/>
            <person name="Scheuner C."/>
            <person name="Sibirny A.A."/>
            <person name="Slot J.C."/>
            <person name="Stielow J.B."/>
            <person name="Sun H."/>
            <person name="Kurtzman C.P."/>
            <person name="Blackwell M."/>
            <person name="Grigoriev I.V."/>
            <person name="Jeffries T.W."/>
        </authorList>
    </citation>
    <scope>NUCLEOTIDE SEQUENCE [LARGE SCALE GENOMIC DNA]</scope>
    <source>
        <strain evidence="12">NRRL Y-12698</strain>
    </source>
</reference>
<evidence type="ECO:0000256" key="7">
    <source>
        <dbReference type="ARBA" id="ARBA00023242"/>
    </source>
</evidence>
<feature type="compositionally biased region" description="Basic and acidic residues" evidence="9">
    <location>
        <begin position="474"/>
        <end position="492"/>
    </location>
</feature>
<evidence type="ECO:0000313" key="11">
    <source>
        <dbReference type="EMBL" id="ODQ79106.1"/>
    </source>
</evidence>
<comment type="function">
    <text evidence="8">Involved in the regulation of telomere length, clustering and has a specific role in telomere position effect (TPE).</text>
</comment>
<dbReference type="InterPro" id="IPR039595">
    <property type="entry name" value="TE2IP/Rap1"/>
</dbReference>
<dbReference type="GeneID" id="30148875"/>
<dbReference type="CDD" id="cd11655">
    <property type="entry name" value="rap1_myb-like"/>
    <property type="match status" value="2"/>
</dbReference>
<accession>A0A1E3QN20</accession>
<feature type="region of interest" description="Disordered" evidence="9">
    <location>
        <begin position="471"/>
        <end position="515"/>
    </location>
</feature>
<dbReference type="PANTHER" id="PTHR16466">
    <property type="entry name" value="TELOMERE REPEAT-BINDING FACTOR 2-INTERACTING PROTEIN 1"/>
    <property type="match status" value="1"/>
</dbReference>
<sequence length="957" mass="106766">MSEFSTSLDDSGDRMRLVNATPIFVRKDGSPMGFHVPQDEPQREALIRVIETNGGIAVAARDADMVISAEYNAWSPRYLPDFIFDSAAQGVVLRLDSFRTRLVQETDADLDREFMDEPMGVHSGAAPEWAQPPVERTHAYYMPLPDATAPNRPQPSQPRVYQSTPRQMPQLSKLRAVVPRRPEANLFTPEEDEIILEEVRRNPSLRNTHSFFEVISRKMPSHSGPSIRHRYRTHLQSQLEYVYKINPQTNKPVTVENGALKTTNVLPRPLKLKYTADDDYALAVALLLSPTGPTTSRGFYKMFAERHTNHSADSWRDRYRKFLAVHGVVEYKQYYETEKAQGRVPEMLKNMTSRKNPGAPSIDDLVRKRARTETSVAQFDALLGAYCNTPEEGTTTVQVRETTFDESISQAVHNSRSAAHTDTSILAEIYETGAETIQPQMRSVKSAAKSSPKKYADSSVLEVIARLAARGKPKIRDSETEKAKHPRADDRKVRKSPGSVKSSPRVNSPAKPTRTCKHMFLGNDESRAPPVESVAAATTETHTTPLGSRLKVFPSGPLVSPDLAKLLGEYTPTRDPAVSPSPVRAGRASKLPRVKTEKFAMLTQTPRVDKRRSVVTELVPTPISTLDQQPLIDTLSSRNPSSFPVRTNVPETIPRPVALKTMLRFASSDESSDESAPGKPVADMTASVSLARKMPQSERKPTHSATEVRPPEHMLEAGKRWLGLNSNDIFRISDRKENTIGLDSESPSATPTRVHSKQQQPVIADSDDGPVSKGTSPEEPAESNTREAPVAPPTPQRYTKEFQQLLEWSAFARIKESSFSPRFHAIGIQEALSRLKGLAKRYPHGVSFDVLLLDLENHVGLVNPLVGSMLFFCTGDLFLVPQYFEAAMAHGKNSQVQTIPGVWCTKYDLMLRSKDEEADRFLCEFHGEENVIARREFLLNFPDDRETGTEGLGAFWK</sequence>
<dbReference type="PANTHER" id="PTHR16466:SF6">
    <property type="entry name" value="TELOMERIC REPEAT-BINDING FACTOR 2-INTERACTING PROTEIN 1"/>
    <property type="match status" value="1"/>
</dbReference>
<feature type="region of interest" description="Disordered" evidence="9">
    <location>
        <begin position="738"/>
        <end position="795"/>
    </location>
</feature>
<dbReference type="EMBL" id="KV454433">
    <property type="protein sequence ID" value="ODQ79106.1"/>
    <property type="molecule type" value="Genomic_DNA"/>
</dbReference>
<evidence type="ECO:0000256" key="8">
    <source>
        <dbReference type="RuleBase" id="RU367107"/>
    </source>
</evidence>
<dbReference type="GO" id="GO:0010833">
    <property type="term" value="P:telomere maintenance via telomere lengthening"/>
    <property type="evidence" value="ECO:0007669"/>
    <property type="project" value="UniProtKB-UniRule"/>
</dbReference>
<keyword evidence="6" id="KW-0804">Transcription</keyword>
<evidence type="ECO:0000256" key="2">
    <source>
        <dbReference type="ARBA" id="ARBA00022454"/>
    </source>
</evidence>
<feature type="region of interest" description="Disordered" evidence="9">
    <location>
        <begin position="665"/>
        <end position="684"/>
    </location>
</feature>
<evidence type="ECO:0000256" key="6">
    <source>
        <dbReference type="ARBA" id="ARBA00023163"/>
    </source>
</evidence>
<evidence type="ECO:0000256" key="3">
    <source>
        <dbReference type="ARBA" id="ARBA00022895"/>
    </source>
</evidence>
<keyword evidence="5" id="KW-0010">Activator</keyword>
<dbReference type="Pfam" id="PF09197">
    <property type="entry name" value="Rap1-DNA-bind"/>
    <property type="match status" value="1"/>
</dbReference>
<dbReference type="Pfam" id="PF00249">
    <property type="entry name" value="Myb_DNA-binding"/>
    <property type="match status" value="1"/>
</dbReference>
<comment type="subcellular location">
    <subcellularLocation>
        <location evidence="8">Nucleus</location>
    </subcellularLocation>
    <subcellularLocation>
        <location evidence="8">Chromosome</location>
        <location evidence="8">Telomere</location>
    </subcellularLocation>
</comment>
<evidence type="ECO:0000256" key="5">
    <source>
        <dbReference type="ARBA" id="ARBA00023159"/>
    </source>
</evidence>